<name>A0ABN7J4L2_9BASI</name>
<comment type="caution">
    <text evidence="2">The sequence shown here is derived from an EMBL/GenBank/DDBJ whole genome shotgun (WGS) entry which is preliminary data.</text>
</comment>
<reference evidence="2" key="1">
    <citation type="submission" date="2020-10" db="EMBL/GenBank/DDBJ databases">
        <authorList>
            <person name="Sedaghatjoo S."/>
        </authorList>
    </citation>
    <scope>NUCLEOTIDE SEQUENCE</scope>
    <source>
        <strain evidence="2">AZH3</strain>
    </source>
</reference>
<evidence type="ECO:0000313" key="2">
    <source>
        <dbReference type="EMBL" id="CAD6952001.1"/>
    </source>
</evidence>
<feature type="compositionally biased region" description="Polar residues" evidence="1">
    <location>
        <begin position="30"/>
        <end position="48"/>
    </location>
</feature>
<proteinExistence type="predicted"/>
<evidence type="ECO:0000313" key="3">
    <source>
        <dbReference type="Proteomes" id="UP000836402"/>
    </source>
</evidence>
<organism evidence="2 3">
    <name type="scientific">Tilletia caries</name>
    <name type="common">wheat bunt fungus</name>
    <dbReference type="NCBI Taxonomy" id="13290"/>
    <lineage>
        <taxon>Eukaryota</taxon>
        <taxon>Fungi</taxon>
        <taxon>Dikarya</taxon>
        <taxon>Basidiomycota</taxon>
        <taxon>Ustilaginomycotina</taxon>
        <taxon>Exobasidiomycetes</taxon>
        <taxon>Tilletiales</taxon>
        <taxon>Tilletiaceae</taxon>
        <taxon>Tilletia</taxon>
    </lineage>
</organism>
<gene>
    <name evidence="2" type="ORF">JKIAZH3_G7657</name>
</gene>
<protein>
    <submittedName>
        <fullName evidence="2">Uncharacterized protein</fullName>
    </submittedName>
</protein>
<dbReference type="EMBL" id="CAJHJG010005701">
    <property type="protein sequence ID" value="CAD6952001.1"/>
    <property type="molecule type" value="Genomic_DNA"/>
</dbReference>
<sequence>MVTEFGGVGREADTSLAERSPPLSLPRNLITPSHTDTKVTSQNSPTCSSFRRISPRHCITFSRSRPPALLRHLPQVFTSTPSPRWCFAFCSFYSGADV</sequence>
<dbReference type="Proteomes" id="UP000836402">
    <property type="component" value="Unassembled WGS sequence"/>
</dbReference>
<feature type="region of interest" description="Disordered" evidence="1">
    <location>
        <begin position="1"/>
        <end position="48"/>
    </location>
</feature>
<keyword evidence="3" id="KW-1185">Reference proteome</keyword>
<accession>A0ABN7J4L2</accession>
<evidence type="ECO:0000256" key="1">
    <source>
        <dbReference type="SAM" id="MobiDB-lite"/>
    </source>
</evidence>